<dbReference type="EMBL" id="QKXF01000206">
    <property type="protein sequence ID" value="RQM14380.1"/>
    <property type="molecule type" value="Genomic_DNA"/>
</dbReference>
<gene>
    <name evidence="3" type="ORF">DD237_005070</name>
</gene>
<dbReference type="Pfam" id="PF10277">
    <property type="entry name" value="Frag1"/>
    <property type="match status" value="1"/>
</dbReference>
<feature type="transmembrane region" description="Helical" evidence="1">
    <location>
        <begin position="127"/>
        <end position="146"/>
    </location>
</feature>
<dbReference type="Proteomes" id="UP000286097">
    <property type="component" value="Unassembled WGS sequence"/>
</dbReference>
<evidence type="ECO:0000313" key="3">
    <source>
        <dbReference type="EMBL" id="RQM14380.1"/>
    </source>
</evidence>
<proteinExistence type="predicted"/>
<evidence type="ECO:0000259" key="2">
    <source>
        <dbReference type="Pfam" id="PF10277"/>
    </source>
</evidence>
<keyword evidence="1" id="KW-0472">Membrane</keyword>
<evidence type="ECO:0000256" key="1">
    <source>
        <dbReference type="SAM" id="Phobius"/>
    </source>
</evidence>
<comment type="caution">
    <text evidence="3">The sequence shown here is derived from an EMBL/GenBank/DDBJ whole genome shotgun (WGS) entry which is preliminary data.</text>
</comment>
<feature type="domain" description="CWH43-like N-terminal" evidence="2">
    <location>
        <begin position="9"/>
        <end position="266"/>
    </location>
</feature>
<dbReference type="AlphaFoldDB" id="A0A3R7W3W7"/>
<feature type="transmembrane region" description="Helical" evidence="1">
    <location>
        <begin position="99"/>
        <end position="121"/>
    </location>
</feature>
<evidence type="ECO:0000313" key="4">
    <source>
        <dbReference type="Proteomes" id="UP000286097"/>
    </source>
</evidence>
<keyword evidence="1" id="KW-0812">Transmembrane</keyword>
<feature type="transmembrane region" description="Helical" evidence="1">
    <location>
        <begin position="12"/>
        <end position="34"/>
    </location>
</feature>
<reference evidence="3 4" key="1">
    <citation type="submission" date="2018-06" db="EMBL/GenBank/DDBJ databases">
        <title>Comparative genomics of downy mildews reveals potential adaptations to biotrophy.</title>
        <authorList>
            <person name="Fletcher K."/>
            <person name="Klosterman S.J."/>
            <person name="Derevnina L."/>
            <person name="Martin F."/>
            <person name="Koike S."/>
            <person name="Reyes Chin-Wo S."/>
            <person name="Mou B."/>
            <person name="Michelmore R."/>
        </authorList>
    </citation>
    <scope>NUCLEOTIDE SEQUENCE [LARGE SCALE GENOMIC DNA]</scope>
    <source>
        <strain evidence="3 4">R13</strain>
    </source>
</reference>
<keyword evidence="1" id="KW-1133">Transmembrane helix</keyword>
<protein>
    <recommendedName>
        <fullName evidence="2">CWH43-like N-terminal domain-containing protein</fullName>
    </recommendedName>
</protein>
<accession>A0A3R7W3W7</accession>
<organism evidence="3 4">
    <name type="scientific">Peronospora effusa</name>
    <dbReference type="NCBI Taxonomy" id="542832"/>
    <lineage>
        <taxon>Eukaryota</taxon>
        <taxon>Sar</taxon>
        <taxon>Stramenopiles</taxon>
        <taxon>Oomycota</taxon>
        <taxon>Peronosporomycetes</taxon>
        <taxon>Peronosporales</taxon>
        <taxon>Peronosporaceae</taxon>
        <taxon>Peronospora</taxon>
    </lineage>
</organism>
<dbReference type="VEuPathDB" id="FungiDB:DD237_005070"/>
<feature type="transmembrane region" description="Helical" evidence="1">
    <location>
        <begin position="54"/>
        <end position="78"/>
    </location>
</feature>
<sequence>MVWTDNVDLIAWLVPFSGIFTMLSTEVMACMNHFNCADNYPTLSYAATFQPEGYVFMGGMCLTAIFICGSDMLFFWYLRLLRNQKAPFEDIGTNQVVMGYGCVVFGTISAISLIGLAVLDMRTYHDAHVSCTIVFFITAWMMILAVHTARKNVLHADGSKTIAGKVSTSESLWIILRRRSFWLALRRWRRLDCFTAYTLGRFLVHAGLVSTFLCKFIRAVSVGVFFLCANDVWPNPLGFTAVQEAFFEAFTIVCQLLFMGTLSCELAHLARLVEHSDCMELERCE</sequence>
<dbReference type="InterPro" id="IPR019402">
    <property type="entry name" value="CWH43_N"/>
</dbReference>
<name>A0A3R7W3W7_9STRA</name>